<keyword evidence="5 7" id="KW-1133">Transmembrane helix</keyword>
<dbReference type="Gene3D" id="1.10.3720.10">
    <property type="entry name" value="MetI-like"/>
    <property type="match status" value="1"/>
</dbReference>
<dbReference type="InterPro" id="IPR035906">
    <property type="entry name" value="MetI-like_sf"/>
</dbReference>
<evidence type="ECO:0000256" key="7">
    <source>
        <dbReference type="RuleBase" id="RU363032"/>
    </source>
</evidence>
<organism evidence="9 10">
    <name type="scientific">Phytoactinopolyspora alkaliphila</name>
    <dbReference type="NCBI Taxonomy" id="1783498"/>
    <lineage>
        <taxon>Bacteria</taxon>
        <taxon>Bacillati</taxon>
        <taxon>Actinomycetota</taxon>
        <taxon>Actinomycetes</taxon>
        <taxon>Jiangellales</taxon>
        <taxon>Jiangellaceae</taxon>
        <taxon>Phytoactinopolyspora</taxon>
    </lineage>
</organism>
<dbReference type="GO" id="GO:0055085">
    <property type="term" value="P:transmembrane transport"/>
    <property type="evidence" value="ECO:0007669"/>
    <property type="project" value="InterPro"/>
</dbReference>
<gene>
    <name evidence="9" type="ORF">G1H11_19550</name>
</gene>
<evidence type="ECO:0000259" key="8">
    <source>
        <dbReference type="PROSITE" id="PS50928"/>
    </source>
</evidence>
<feature type="transmembrane region" description="Helical" evidence="7">
    <location>
        <begin position="101"/>
        <end position="120"/>
    </location>
</feature>
<dbReference type="InterPro" id="IPR045621">
    <property type="entry name" value="BPD_transp_1_N"/>
</dbReference>
<dbReference type="SUPFAM" id="SSF161098">
    <property type="entry name" value="MetI-like"/>
    <property type="match status" value="1"/>
</dbReference>
<comment type="subcellular location">
    <subcellularLocation>
        <location evidence="1 7">Cell membrane</location>
        <topology evidence="1 7">Multi-pass membrane protein</topology>
    </subcellularLocation>
</comment>
<feature type="transmembrane region" description="Helical" evidence="7">
    <location>
        <begin position="12"/>
        <end position="30"/>
    </location>
</feature>
<keyword evidence="4 7" id="KW-0812">Transmembrane</keyword>
<evidence type="ECO:0000256" key="1">
    <source>
        <dbReference type="ARBA" id="ARBA00004651"/>
    </source>
</evidence>
<feature type="transmembrane region" description="Helical" evidence="7">
    <location>
        <begin position="275"/>
        <end position="301"/>
    </location>
</feature>
<accession>A0A6N9YR11</accession>
<evidence type="ECO:0000313" key="9">
    <source>
        <dbReference type="EMBL" id="NED97496.1"/>
    </source>
</evidence>
<evidence type="ECO:0000313" key="10">
    <source>
        <dbReference type="Proteomes" id="UP000469185"/>
    </source>
</evidence>
<dbReference type="EMBL" id="JAAGOB010000012">
    <property type="protein sequence ID" value="NED97496.1"/>
    <property type="molecule type" value="Genomic_DNA"/>
</dbReference>
<dbReference type="Pfam" id="PF19300">
    <property type="entry name" value="BPD_transp_1_N"/>
    <property type="match status" value="1"/>
</dbReference>
<feature type="transmembrane region" description="Helical" evidence="7">
    <location>
        <begin position="175"/>
        <end position="194"/>
    </location>
</feature>
<proteinExistence type="inferred from homology"/>
<evidence type="ECO:0000256" key="6">
    <source>
        <dbReference type="ARBA" id="ARBA00023136"/>
    </source>
</evidence>
<evidence type="ECO:0000256" key="3">
    <source>
        <dbReference type="ARBA" id="ARBA00022475"/>
    </source>
</evidence>
<dbReference type="RefSeq" id="WP_163820290.1">
    <property type="nucleotide sequence ID" value="NZ_JAAGOB010000012.1"/>
</dbReference>
<protein>
    <submittedName>
        <fullName evidence="9">ABC transporter permease</fullName>
    </submittedName>
</protein>
<dbReference type="Proteomes" id="UP000469185">
    <property type="component" value="Unassembled WGS sequence"/>
</dbReference>
<comment type="similarity">
    <text evidence="7">Belongs to the binding-protein-dependent transport system permease family.</text>
</comment>
<dbReference type="PANTHER" id="PTHR43163:SF7">
    <property type="entry name" value="DIPEPTIDE-TRANSPORT INTEGRAL MEMBRANE PROTEIN ABC TRANSPORTER DPPB-RELATED"/>
    <property type="match status" value="1"/>
</dbReference>
<evidence type="ECO:0000256" key="5">
    <source>
        <dbReference type="ARBA" id="ARBA00022989"/>
    </source>
</evidence>
<comment type="caution">
    <text evidence="9">The sequence shown here is derived from an EMBL/GenBank/DDBJ whole genome shotgun (WGS) entry which is preliminary data.</text>
</comment>
<evidence type="ECO:0000256" key="4">
    <source>
        <dbReference type="ARBA" id="ARBA00022692"/>
    </source>
</evidence>
<reference evidence="9 10" key="1">
    <citation type="submission" date="2020-02" db="EMBL/GenBank/DDBJ databases">
        <authorList>
            <person name="Li X.-J."/>
            <person name="Feng X.-M."/>
        </authorList>
    </citation>
    <scope>NUCLEOTIDE SEQUENCE [LARGE SCALE GENOMIC DNA]</scope>
    <source>
        <strain evidence="9 10">CGMCC 4.7225</strain>
    </source>
</reference>
<dbReference type="InterPro" id="IPR000515">
    <property type="entry name" value="MetI-like"/>
</dbReference>
<evidence type="ECO:0000256" key="2">
    <source>
        <dbReference type="ARBA" id="ARBA00022448"/>
    </source>
</evidence>
<dbReference type="Pfam" id="PF00528">
    <property type="entry name" value="BPD_transp_1"/>
    <property type="match status" value="1"/>
</dbReference>
<name>A0A6N9YR11_9ACTN</name>
<dbReference type="PANTHER" id="PTHR43163">
    <property type="entry name" value="DIPEPTIDE TRANSPORT SYSTEM PERMEASE PROTEIN DPPB-RELATED"/>
    <property type="match status" value="1"/>
</dbReference>
<keyword evidence="6 7" id="KW-0472">Membrane</keyword>
<feature type="transmembrane region" description="Helical" evidence="7">
    <location>
        <begin position="132"/>
        <end position="155"/>
    </location>
</feature>
<feature type="domain" description="ABC transmembrane type-1" evidence="8">
    <location>
        <begin position="95"/>
        <end position="298"/>
    </location>
</feature>
<keyword evidence="3" id="KW-1003">Cell membrane</keyword>
<dbReference type="PROSITE" id="PS50928">
    <property type="entry name" value="ABC_TM1"/>
    <property type="match status" value="1"/>
</dbReference>
<dbReference type="AlphaFoldDB" id="A0A6N9YR11"/>
<feature type="transmembrane region" description="Helical" evidence="7">
    <location>
        <begin position="225"/>
        <end position="255"/>
    </location>
</feature>
<dbReference type="GO" id="GO:0005886">
    <property type="term" value="C:plasma membrane"/>
    <property type="evidence" value="ECO:0007669"/>
    <property type="project" value="UniProtKB-SubCell"/>
</dbReference>
<sequence>MGRYVLSRLAQLIIVFIGVTLLIYLAVWALPGDPIRAMAGDRPLSESVIHAMRERHNLNDPVLIQYGKYMANLLTGDFGTDFNGRSVSDQMAQRWPVSVRLALTAWVLEVVVGITLGVVAALRRGKWADYTILLFSIAVISIPVFVLGYTAQLVLGVHLGMFPVSGISDGWPRSYILPAVITATFGIATVARLVRVSVLENLRADYVRAAFAKGLSRRRVVSVHVLRNSLIAAVTLLGVNLGFLLGGSIVIEGIFNMPGVGQLLFRSLQAQEGAVVVGVATALVLVFLLANLVVDLLYGVLDPRIRHE</sequence>
<keyword evidence="2 7" id="KW-0813">Transport</keyword>
<keyword evidence="10" id="KW-1185">Reference proteome</keyword>
<dbReference type="CDD" id="cd06261">
    <property type="entry name" value="TM_PBP2"/>
    <property type="match status" value="1"/>
</dbReference>